<dbReference type="SUPFAM" id="SSF82185">
    <property type="entry name" value="Histone H3 K4-specific methyltransferase SET7/9 N-terminal domain"/>
    <property type="match status" value="1"/>
</dbReference>
<keyword evidence="3" id="KW-0677">Repeat</keyword>
<sequence length="290" mass="33530">MESYQRTTKASTITQVDILMTGSQYIGTSDDLGMQNFGVYIFPDGSRYTGEFLNNRFHGRGSIQVPDPSGVTYQVTHRHGKLIAIDQMKFNDSLPVDFEMKESGSMSFESWSYCTAEDRRFYQETKGPMEPVGPNKFKTKDGPDPPVLSRNVFDLGFGLLGNRGFMLDTKTYSHQSLYVGCREARRWIRENCAHGPLWNRHHKQKMKARFAREIIRNNQENAGCSRKHYMPKLHICQRSSSLDSFRSERLHLASTTDSTSSEVQAMRLRHREFRSKWRRSRSESSVCRIN</sequence>
<dbReference type="PANTHER" id="PTHR46437:SF1">
    <property type="entry name" value="MORN REPEAT-CONTAINING PROTEIN 5"/>
    <property type="match status" value="1"/>
</dbReference>
<evidence type="ECO:0000256" key="1">
    <source>
        <dbReference type="ARBA" id="ARBA00004230"/>
    </source>
</evidence>
<evidence type="ECO:0000313" key="7">
    <source>
        <dbReference type="Proteomes" id="UP001652628"/>
    </source>
</evidence>
<keyword evidence="4" id="KW-0282">Flagellum</keyword>
<evidence type="ECO:0000313" key="8">
    <source>
        <dbReference type="RefSeq" id="XP_016934849.3"/>
    </source>
</evidence>
<comment type="subcellular location">
    <subcellularLocation>
        <location evidence="1">Cell projection</location>
        <location evidence="1">Cilium</location>
        <location evidence="1">Flagellum</location>
    </subcellularLocation>
</comment>
<dbReference type="RefSeq" id="XP_016934849.3">
    <property type="nucleotide sequence ID" value="XM_017079360.3"/>
</dbReference>
<proteinExistence type="predicted"/>
<evidence type="ECO:0000256" key="6">
    <source>
        <dbReference type="ARBA" id="ARBA00023273"/>
    </source>
</evidence>
<dbReference type="PANTHER" id="PTHR46437">
    <property type="entry name" value="MORN REPEAT-CONTAINING PROTEIN 5"/>
    <property type="match status" value="1"/>
</dbReference>
<gene>
    <name evidence="8" type="primary">LOC108013477</name>
</gene>
<keyword evidence="6" id="KW-0966">Cell projection</keyword>
<evidence type="ECO:0000256" key="3">
    <source>
        <dbReference type="ARBA" id="ARBA00022737"/>
    </source>
</evidence>
<reference evidence="8" key="1">
    <citation type="submission" date="2025-08" db="UniProtKB">
        <authorList>
            <consortium name="RefSeq"/>
        </authorList>
    </citation>
    <scope>IDENTIFICATION</scope>
</reference>
<evidence type="ECO:0000256" key="5">
    <source>
        <dbReference type="ARBA" id="ARBA00023069"/>
    </source>
</evidence>
<dbReference type="Pfam" id="PF02493">
    <property type="entry name" value="MORN"/>
    <property type="match status" value="2"/>
</dbReference>
<dbReference type="GO" id="GO:0031514">
    <property type="term" value="C:motile cilium"/>
    <property type="evidence" value="ECO:0007669"/>
    <property type="project" value="UniProtKB-SubCell"/>
</dbReference>
<dbReference type="Gene3D" id="2.20.110.10">
    <property type="entry name" value="Histone H3 K4-specific methyltransferase SET7/9 N-terminal domain"/>
    <property type="match status" value="1"/>
</dbReference>
<name>A0AB39ZG58_DROSZ</name>
<dbReference type="GeneID" id="108013477"/>
<dbReference type="AlphaFoldDB" id="A0AB39ZG58"/>
<dbReference type="SMART" id="SM00698">
    <property type="entry name" value="MORN"/>
    <property type="match status" value="1"/>
</dbReference>
<dbReference type="Proteomes" id="UP001652628">
    <property type="component" value="Chromosome 3"/>
</dbReference>
<keyword evidence="7" id="KW-1185">Reference proteome</keyword>
<dbReference type="InterPro" id="IPR003409">
    <property type="entry name" value="MORN"/>
</dbReference>
<protein>
    <recommendedName>
        <fullName evidence="2">MORN repeat-containing protein 5</fullName>
    </recommendedName>
</protein>
<evidence type="ECO:0000256" key="4">
    <source>
        <dbReference type="ARBA" id="ARBA00022846"/>
    </source>
</evidence>
<accession>A0AB39ZG58</accession>
<dbReference type="InterPro" id="IPR042814">
    <property type="entry name" value="Morn5"/>
</dbReference>
<keyword evidence="5" id="KW-0969">Cilium</keyword>
<organism evidence="7 8">
    <name type="scientific">Drosophila suzukii</name>
    <name type="common">Spotted-wing drosophila fruit fly</name>
    <dbReference type="NCBI Taxonomy" id="28584"/>
    <lineage>
        <taxon>Eukaryota</taxon>
        <taxon>Metazoa</taxon>
        <taxon>Ecdysozoa</taxon>
        <taxon>Arthropoda</taxon>
        <taxon>Hexapoda</taxon>
        <taxon>Insecta</taxon>
        <taxon>Pterygota</taxon>
        <taxon>Neoptera</taxon>
        <taxon>Endopterygota</taxon>
        <taxon>Diptera</taxon>
        <taxon>Brachycera</taxon>
        <taxon>Muscomorpha</taxon>
        <taxon>Ephydroidea</taxon>
        <taxon>Drosophilidae</taxon>
        <taxon>Drosophila</taxon>
        <taxon>Sophophora</taxon>
    </lineage>
</organism>
<evidence type="ECO:0000256" key="2">
    <source>
        <dbReference type="ARBA" id="ARBA00016322"/>
    </source>
</evidence>